<dbReference type="EMBL" id="BGZK01000843">
    <property type="protein sequence ID" value="GBP62556.1"/>
    <property type="molecule type" value="Genomic_DNA"/>
</dbReference>
<gene>
    <name evidence="1" type="ORF">EVAR_21928_1</name>
</gene>
<dbReference type="Gene3D" id="3.30.420.10">
    <property type="entry name" value="Ribonuclease H-like superfamily/Ribonuclease H"/>
    <property type="match status" value="1"/>
</dbReference>
<comment type="caution">
    <text evidence="1">The sequence shown here is derived from an EMBL/GenBank/DDBJ whole genome shotgun (WGS) entry which is preliminary data.</text>
</comment>
<dbReference type="InterPro" id="IPR036397">
    <property type="entry name" value="RNaseH_sf"/>
</dbReference>
<dbReference type="Proteomes" id="UP000299102">
    <property type="component" value="Unassembled WGS sequence"/>
</dbReference>
<dbReference type="GO" id="GO:0003676">
    <property type="term" value="F:nucleic acid binding"/>
    <property type="evidence" value="ECO:0007669"/>
    <property type="project" value="InterPro"/>
</dbReference>
<name>A0A4C1XFA6_EUMVA</name>
<evidence type="ECO:0000313" key="1">
    <source>
        <dbReference type="EMBL" id="GBP62556.1"/>
    </source>
</evidence>
<reference evidence="1 2" key="1">
    <citation type="journal article" date="2019" name="Commun. Biol.">
        <title>The bagworm genome reveals a unique fibroin gene that provides high tensile strength.</title>
        <authorList>
            <person name="Kono N."/>
            <person name="Nakamura H."/>
            <person name="Ohtoshi R."/>
            <person name="Tomita M."/>
            <person name="Numata K."/>
            <person name="Arakawa K."/>
        </authorList>
    </citation>
    <scope>NUCLEOTIDE SEQUENCE [LARGE SCALE GENOMIC DNA]</scope>
</reference>
<proteinExistence type="predicted"/>
<accession>A0A4C1XFA6</accession>
<dbReference type="OrthoDB" id="10017160at2759"/>
<dbReference type="AlphaFoldDB" id="A0A4C1XFA6"/>
<evidence type="ECO:0000313" key="2">
    <source>
        <dbReference type="Proteomes" id="UP000299102"/>
    </source>
</evidence>
<organism evidence="1 2">
    <name type="scientific">Eumeta variegata</name>
    <name type="common">Bagworm moth</name>
    <name type="synonym">Eumeta japonica</name>
    <dbReference type="NCBI Taxonomy" id="151549"/>
    <lineage>
        <taxon>Eukaryota</taxon>
        <taxon>Metazoa</taxon>
        <taxon>Ecdysozoa</taxon>
        <taxon>Arthropoda</taxon>
        <taxon>Hexapoda</taxon>
        <taxon>Insecta</taxon>
        <taxon>Pterygota</taxon>
        <taxon>Neoptera</taxon>
        <taxon>Endopterygota</taxon>
        <taxon>Lepidoptera</taxon>
        <taxon>Glossata</taxon>
        <taxon>Ditrysia</taxon>
        <taxon>Tineoidea</taxon>
        <taxon>Psychidae</taxon>
        <taxon>Oiketicinae</taxon>
        <taxon>Eumeta</taxon>
    </lineage>
</organism>
<keyword evidence="2" id="KW-1185">Reference proteome</keyword>
<sequence>MRKVYKILHEHLALRKFYTPWISHNLTEAQKLHSVNWCREIMQRLTGVVSNTVHDIVTGGESCYNPETKRQTAQWMFPFEEWRTKLKQGRRRLCPARTGAPDALIEGQIEREHRLCADGSARFTIKPLQLRDIK</sequence>
<protein>
    <submittedName>
        <fullName evidence="1">Uncharacterized protein</fullName>
    </submittedName>
</protein>